<dbReference type="PANTHER" id="PTHR37832">
    <property type="entry name" value="BLL2683 PROTEIN"/>
    <property type="match status" value="1"/>
</dbReference>
<dbReference type="RefSeq" id="WP_272470462.1">
    <property type="nucleotide sequence ID" value="NZ_JAMRYU010000013.1"/>
</dbReference>
<evidence type="ECO:0000313" key="2">
    <source>
        <dbReference type="EMBL" id="MDC4241122.1"/>
    </source>
</evidence>
<gene>
    <name evidence="2" type="ORF">NE398_13220</name>
</gene>
<dbReference type="EMBL" id="JAMRYU010000013">
    <property type="protein sequence ID" value="MDC4241122.1"/>
    <property type="molecule type" value="Genomic_DNA"/>
</dbReference>
<evidence type="ECO:0000259" key="1">
    <source>
        <dbReference type="PROSITE" id="PS51502"/>
    </source>
</evidence>
<proteinExistence type="predicted"/>
<feature type="domain" description="Stress-response A/B barrel" evidence="1">
    <location>
        <begin position="2"/>
        <end position="98"/>
    </location>
</feature>
<dbReference type="Gene3D" id="3.30.70.100">
    <property type="match status" value="1"/>
</dbReference>
<name>A0A9X3XPZ0_9CLOT</name>
<dbReference type="AlphaFoldDB" id="A0A9X3XPZ0"/>
<dbReference type="PROSITE" id="PS51502">
    <property type="entry name" value="S_R_A_B_BARREL"/>
    <property type="match status" value="1"/>
</dbReference>
<reference evidence="2" key="1">
    <citation type="submission" date="2022-05" db="EMBL/GenBank/DDBJ databases">
        <title>Draft genome sequence of Clostridium tertium strain CP3 isolated from Peru.</title>
        <authorList>
            <person name="Hurtado R."/>
            <person name="Lima L."/>
            <person name="Sousa T."/>
            <person name="Jaiswal A.K."/>
            <person name="Tiwari S."/>
            <person name="Maturrano L."/>
            <person name="Brenig B."/>
            <person name="Azevedo V."/>
        </authorList>
    </citation>
    <scope>NUCLEOTIDE SEQUENCE</scope>
    <source>
        <strain evidence="2">CP3</strain>
    </source>
</reference>
<protein>
    <submittedName>
        <fullName evidence="2">Dabb family protein</fullName>
    </submittedName>
</protein>
<dbReference type="Pfam" id="PF07876">
    <property type="entry name" value="Dabb"/>
    <property type="match status" value="1"/>
</dbReference>
<dbReference type="SUPFAM" id="SSF54909">
    <property type="entry name" value="Dimeric alpha+beta barrel"/>
    <property type="match status" value="1"/>
</dbReference>
<dbReference type="InterPro" id="IPR011008">
    <property type="entry name" value="Dimeric_a/b-barrel"/>
</dbReference>
<dbReference type="InterPro" id="IPR013097">
    <property type="entry name" value="Dabb"/>
</dbReference>
<dbReference type="PANTHER" id="PTHR37832:SF1">
    <property type="entry name" value="STRESS-RESPONSE A_B BARREL DOMAIN-CONTAINING PROTEIN"/>
    <property type="match status" value="1"/>
</dbReference>
<organism evidence="2 3">
    <name type="scientific">Clostridium tertium</name>
    <dbReference type="NCBI Taxonomy" id="1559"/>
    <lineage>
        <taxon>Bacteria</taxon>
        <taxon>Bacillati</taxon>
        <taxon>Bacillota</taxon>
        <taxon>Clostridia</taxon>
        <taxon>Eubacteriales</taxon>
        <taxon>Clostridiaceae</taxon>
        <taxon>Clostridium</taxon>
    </lineage>
</organism>
<comment type="caution">
    <text evidence="2">The sequence shown here is derived from an EMBL/GenBank/DDBJ whole genome shotgun (WGS) entry which is preliminary data.</text>
</comment>
<dbReference type="Proteomes" id="UP001141183">
    <property type="component" value="Unassembled WGS sequence"/>
</dbReference>
<sequence length="100" mass="11936">MIKHIVMWKLKENAEGNTKEINSLEIKRQIEYLKGRIDKVLELEVGINFEESSQAYDVVLYSTFHSKDDLNYYQNNEEHLKVVNFIKKVIEERIVVDYEV</sequence>
<keyword evidence="3" id="KW-1185">Reference proteome</keyword>
<accession>A0A9X3XPZ0</accession>
<evidence type="ECO:0000313" key="3">
    <source>
        <dbReference type="Proteomes" id="UP001141183"/>
    </source>
</evidence>
<dbReference type="SMART" id="SM00886">
    <property type="entry name" value="Dabb"/>
    <property type="match status" value="1"/>
</dbReference>